<dbReference type="Pfam" id="PF13365">
    <property type="entry name" value="Trypsin_2"/>
    <property type="match status" value="1"/>
</dbReference>
<dbReference type="AlphaFoldDB" id="A0A1Z4EG74"/>
<dbReference type="InterPro" id="IPR018114">
    <property type="entry name" value="TRYPSIN_HIS"/>
</dbReference>
<dbReference type="Gene3D" id="2.40.10.10">
    <property type="entry name" value="Trypsin-like serine proteases"/>
    <property type="match status" value="2"/>
</dbReference>
<protein>
    <submittedName>
        <fullName evidence="1">Uncharacterized protein</fullName>
    </submittedName>
</protein>
<dbReference type="RefSeq" id="WP_096438918.1">
    <property type="nucleotide sequence ID" value="NZ_AP018164.1"/>
</dbReference>
<evidence type="ECO:0000313" key="2">
    <source>
        <dbReference type="Proteomes" id="UP000217736"/>
    </source>
</evidence>
<dbReference type="EMBL" id="AP018164">
    <property type="protein sequence ID" value="BAX91968.1"/>
    <property type="molecule type" value="Genomic_DNA"/>
</dbReference>
<proteinExistence type="predicted"/>
<dbReference type="OrthoDB" id="3507155at2"/>
<keyword evidence="2" id="KW-1185">Reference proteome</keyword>
<reference evidence="2" key="1">
    <citation type="submission" date="2017-06" db="EMBL/GenBank/DDBJ databases">
        <title>Complete Genome Sequence of Mycobacterium shigaense.</title>
        <authorList>
            <person name="Fukano H."/>
            <person name="Yoshida M."/>
            <person name="Kazumi Y."/>
            <person name="Ogura Y."/>
            <person name="Mitarai S."/>
            <person name="Hayashi T."/>
            <person name="Hoshino Y."/>
        </authorList>
    </citation>
    <scope>NUCLEOTIDE SEQUENCE [LARGE SCALE GENOMIC DNA]</scope>
    <source>
        <strain evidence="2">UN-152</strain>
    </source>
</reference>
<accession>A0A1Z4EG74</accession>
<dbReference type="GO" id="GO:0006508">
    <property type="term" value="P:proteolysis"/>
    <property type="evidence" value="ECO:0007669"/>
    <property type="project" value="InterPro"/>
</dbReference>
<evidence type="ECO:0000313" key="1">
    <source>
        <dbReference type="EMBL" id="BAX91968.1"/>
    </source>
</evidence>
<dbReference type="GO" id="GO:0004252">
    <property type="term" value="F:serine-type endopeptidase activity"/>
    <property type="evidence" value="ECO:0007669"/>
    <property type="project" value="InterPro"/>
</dbReference>
<dbReference type="Proteomes" id="UP000217736">
    <property type="component" value="Chromosome"/>
</dbReference>
<dbReference type="KEGG" id="mshg:MSG_01815"/>
<dbReference type="SUPFAM" id="SSF50494">
    <property type="entry name" value="Trypsin-like serine proteases"/>
    <property type="match status" value="1"/>
</dbReference>
<sequence>MRIPMVVLCPVVGLLTLLASCSRPPIHAHPTTAPQQRGGGEVQHLGQWAPGDVAGPVDPDRRVGAIYLDGGTQHVCTGSVLHSPGGNLVLTAAHCLAGAAQITFVPGLAGDAPPTDLWTADAVYLDPRWVAGKDPHADYAIARVNSDRGGSVESRAGLALTLGPEPAPGSRVTVVGYPTGVGGSPIGCQGRTAITDGGFPSLVCQGLVGGTSGAPWVSGTTVIGVVGGFQRGGCAENVSYSAPFDEHITELLDRAVAGGPGDAVPTDLDDPC</sequence>
<gene>
    <name evidence="1" type="ORF">MSG_01815</name>
</gene>
<name>A0A1Z4EG74_9MYCO</name>
<dbReference type="PROSITE" id="PS51257">
    <property type="entry name" value="PROKAR_LIPOPROTEIN"/>
    <property type="match status" value="1"/>
</dbReference>
<dbReference type="PROSITE" id="PS00134">
    <property type="entry name" value="TRYPSIN_HIS"/>
    <property type="match status" value="1"/>
</dbReference>
<dbReference type="InterPro" id="IPR043504">
    <property type="entry name" value="Peptidase_S1_PA_chymotrypsin"/>
</dbReference>
<organism evidence="1 2">
    <name type="scientific">Mycobacterium shigaense</name>
    <dbReference type="NCBI Taxonomy" id="722731"/>
    <lineage>
        <taxon>Bacteria</taxon>
        <taxon>Bacillati</taxon>
        <taxon>Actinomycetota</taxon>
        <taxon>Actinomycetes</taxon>
        <taxon>Mycobacteriales</taxon>
        <taxon>Mycobacteriaceae</taxon>
        <taxon>Mycobacterium</taxon>
        <taxon>Mycobacterium simiae complex</taxon>
    </lineage>
</organism>
<dbReference type="InterPro" id="IPR009003">
    <property type="entry name" value="Peptidase_S1_PA"/>
</dbReference>